<dbReference type="PANTHER" id="PTHR10961">
    <property type="entry name" value="PEROXISOMAL SARCOSINE OXIDASE"/>
    <property type="match status" value="1"/>
</dbReference>
<keyword evidence="4" id="KW-0274">FAD</keyword>
<feature type="domain" description="FAD dependent oxidoreductase" evidence="7">
    <location>
        <begin position="7"/>
        <end position="377"/>
    </location>
</feature>
<comment type="similarity">
    <text evidence="2">Belongs to the MSOX/MTOX family.</text>
</comment>
<dbReference type="Gene3D" id="3.50.50.60">
    <property type="entry name" value="FAD/NAD(P)-binding domain"/>
    <property type="match status" value="1"/>
</dbReference>
<dbReference type="Gene3D" id="3.30.9.10">
    <property type="entry name" value="D-Amino Acid Oxidase, subunit A, domain 2"/>
    <property type="match status" value="1"/>
</dbReference>
<dbReference type="SUPFAM" id="SSF51905">
    <property type="entry name" value="FAD/NAD(P)-binding domain"/>
    <property type="match status" value="1"/>
</dbReference>
<keyword evidence="5" id="KW-0560">Oxidoreductase</keyword>
<dbReference type="Proteomes" id="UP000053599">
    <property type="component" value="Unassembled WGS sequence"/>
</dbReference>
<dbReference type="GO" id="GO:0051698">
    <property type="term" value="F:saccharopine oxidase activity"/>
    <property type="evidence" value="ECO:0007669"/>
    <property type="project" value="TreeGrafter"/>
</dbReference>
<comment type="cofactor">
    <cofactor evidence="1">
        <name>FAD</name>
        <dbReference type="ChEBI" id="CHEBI:57692"/>
    </cofactor>
</comment>
<evidence type="ECO:0000313" key="9">
    <source>
        <dbReference type="Proteomes" id="UP000053599"/>
    </source>
</evidence>
<evidence type="ECO:0000259" key="7">
    <source>
        <dbReference type="Pfam" id="PF01266"/>
    </source>
</evidence>
<name>A0A0D1ZM04_9EURO</name>
<dbReference type="Pfam" id="PF01266">
    <property type="entry name" value="DAO"/>
    <property type="match status" value="1"/>
</dbReference>
<dbReference type="GO" id="GO:0050660">
    <property type="term" value="F:flavin adenine dinucleotide binding"/>
    <property type="evidence" value="ECO:0007669"/>
    <property type="project" value="InterPro"/>
</dbReference>
<evidence type="ECO:0000256" key="1">
    <source>
        <dbReference type="ARBA" id="ARBA00001974"/>
    </source>
</evidence>
<dbReference type="OrthoDB" id="2219495at2759"/>
<dbReference type="InterPro" id="IPR045170">
    <property type="entry name" value="MTOX"/>
</dbReference>
<protein>
    <recommendedName>
        <fullName evidence="7">FAD dependent oxidoreductase domain-containing protein</fullName>
    </recommendedName>
</protein>
<organism evidence="8 9">
    <name type="scientific">Exophiala sideris</name>
    <dbReference type="NCBI Taxonomy" id="1016849"/>
    <lineage>
        <taxon>Eukaryota</taxon>
        <taxon>Fungi</taxon>
        <taxon>Dikarya</taxon>
        <taxon>Ascomycota</taxon>
        <taxon>Pezizomycotina</taxon>
        <taxon>Eurotiomycetes</taxon>
        <taxon>Chaetothyriomycetidae</taxon>
        <taxon>Chaetothyriales</taxon>
        <taxon>Herpotrichiellaceae</taxon>
        <taxon>Exophiala</taxon>
    </lineage>
</organism>
<accession>A0A0D1ZM04</accession>
<keyword evidence="3" id="KW-0285">Flavoprotein</keyword>
<dbReference type="STRING" id="1016849.A0A0D1ZM04"/>
<evidence type="ECO:0000256" key="6">
    <source>
        <dbReference type="SAM" id="MobiDB-lite"/>
    </source>
</evidence>
<evidence type="ECO:0000256" key="4">
    <source>
        <dbReference type="ARBA" id="ARBA00022827"/>
    </source>
</evidence>
<evidence type="ECO:0000256" key="2">
    <source>
        <dbReference type="ARBA" id="ARBA00010989"/>
    </source>
</evidence>
<evidence type="ECO:0000256" key="5">
    <source>
        <dbReference type="ARBA" id="ARBA00023002"/>
    </source>
</evidence>
<dbReference type="HOGENOM" id="CLU_007884_0_2_1"/>
<dbReference type="InterPro" id="IPR036188">
    <property type="entry name" value="FAD/NAD-bd_sf"/>
</dbReference>
<dbReference type="InterPro" id="IPR006076">
    <property type="entry name" value="FAD-dep_OxRdtase"/>
</dbReference>
<evidence type="ECO:0000313" key="8">
    <source>
        <dbReference type="EMBL" id="KIV87833.1"/>
    </source>
</evidence>
<gene>
    <name evidence="8" type="ORF">PV11_03353</name>
</gene>
<dbReference type="GO" id="GO:0008115">
    <property type="term" value="F:sarcosine oxidase activity"/>
    <property type="evidence" value="ECO:0007669"/>
    <property type="project" value="TreeGrafter"/>
</dbReference>
<dbReference type="EMBL" id="KN846951">
    <property type="protein sequence ID" value="KIV87833.1"/>
    <property type="molecule type" value="Genomic_DNA"/>
</dbReference>
<evidence type="ECO:0000256" key="3">
    <source>
        <dbReference type="ARBA" id="ARBA00022630"/>
    </source>
</evidence>
<dbReference type="PANTHER" id="PTHR10961:SF24">
    <property type="entry name" value="HYPOTHETICAL FRUCTOSYL AMINE:OXYGEN OXIDOREDUCTASE (EUROFUNG)"/>
    <property type="match status" value="1"/>
</dbReference>
<feature type="region of interest" description="Disordered" evidence="6">
    <location>
        <begin position="406"/>
        <end position="434"/>
    </location>
</feature>
<sequence length="434" mass="48002">MGKDQVIIIVGGGTFGLSSALHLGRRGYTNVKVFDPYTIPSPLSAGNDVNKIVDGGNLTTSTDEGYVGTKLFAETIKGWREDPVFSPFCHETGLIFAASTAEGESNLIARYQPTSAMTKVETAQGFRALMHEGALTGDFPGWRGWHKPGSAGSGYTEAKRAMESAFREAKRLGVQFVTGPGVGEVAGLLYESNEVRGVHTKDGLAHKADCVILAAGARSSELFEFEQQLLPKCWTLAHIKLEPQERALYRGNPVMSNIERGFFMPDVESGELKICNEFPGYTNFSVNPTTGRRESKVLHRHEIPKEAEERIRLYLSECMPHLAQRPFSFARVCWCADTPDRGFLIGRHPVHQRLLFATGDSGRGFMHITSIGHFVVEALEGTLDPVIAKTWRWRPETAVERDFAHPQKRMGGIRRPEDLGDVKGWTKGNKPSRL</sequence>
<proteinExistence type="inferred from homology"/>
<dbReference type="AlphaFoldDB" id="A0A0D1ZM04"/>
<reference evidence="8 9" key="1">
    <citation type="submission" date="2015-01" db="EMBL/GenBank/DDBJ databases">
        <title>The Genome Sequence of Exophiala sideris CBS121828.</title>
        <authorList>
            <consortium name="The Broad Institute Genomics Platform"/>
            <person name="Cuomo C."/>
            <person name="de Hoog S."/>
            <person name="Gorbushina A."/>
            <person name="Stielow B."/>
            <person name="Teixiera M."/>
            <person name="Abouelleil A."/>
            <person name="Chapman S.B."/>
            <person name="Priest M."/>
            <person name="Young S.K."/>
            <person name="Wortman J."/>
            <person name="Nusbaum C."/>
            <person name="Birren B."/>
        </authorList>
    </citation>
    <scope>NUCLEOTIDE SEQUENCE [LARGE SCALE GENOMIC DNA]</scope>
    <source>
        <strain evidence="8 9">CBS 121828</strain>
    </source>
</reference>